<protein>
    <submittedName>
        <fullName evidence="3">Membrane-associated phospholipid phosphatase</fullName>
    </submittedName>
</protein>
<dbReference type="STRING" id="1123501.Wenmar_00966"/>
<feature type="transmembrane region" description="Helical" evidence="1">
    <location>
        <begin position="174"/>
        <end position="194"/>
    </location>
</feature>
<dbReference type="PATRIC" id="fig|1123501.6.peg.1033"/>
<dbReference type="PANTHER" id="PTHR14969:SF13">
    <property type="entry name" value="AT30094P"/>
    <property type="match status" value="1"/>
</dbReference>
<dbReference type="EMBL" id="AONG01000005">
    <property type="protein sequence ID" value="KIQ70588.1"/>
    <property type="molecule type" value="Genomic_DNA"/>
</dbReference>
<dbReference type="RefSeq" id="WP_018302748.1">
    <property type="nucleotide sequence ID" value="NZ_KB902288.1"/>
</dbReference>
<feature type="transmembrane region" description="Helical" evidence="1">
    <location>
        <begin position="143"/>
        <end position="162"/>
    </location>
</feature>
<comment type="caution">
    <text evidence="3">The sequence shown here is derived from an EMBL/GenBank/DDBJ whole genome shotgun (WGS) entry which is preliminary data.</text>
</comment>
<reference evidence="3 4" key="1">
    <citation type="submission" date="2013-01" db="EMBL/GenBank/DDBJ databases">
        <authorList>
            <person name="Fiebig A."/>
            <person name="Goeker M."/>
            <person name="Klenk H.-P.P."/>
        </authorList>
    </citation>
    <scope>NUCLEOTIDE SEQUENCE [LARGE SCALE GENOMIC DNA]</scope>
    <source>
        <strain evidence="3 4">DSM 24838</strain>
    </source>
</reference>
<keyword evidence="4" id="KW-1185">Reference proteome</keyword>
<evidence type="ECO:0000313" key="3">
    <source>
        <dbReference type="EMBL" id="KIQ70588.1"/>
    </source>
</evidence>
<name>A0A0D0QHM8_9RHOB</name>
<dbReference type="Gene3D" id="1.20.144.10">
    <property type="entry name" value="Phosphatidic acid phosphatase type 2/haloperoxidase"/>
    <property type="match status" value="2"/>
</dbReference>
<dbReference type="OrthoDB" id="9801622at2"/>
<feature type="transmembrane region" description="Helical" evidence="1">
    <location>
        <begin position="200"/>
        <end position="222"/>
    </location>
</feature>
<feature type="transmembrane region" description="Helical" evidence="1">
    <location>
        <begin position="102"/>
        <end position="123"/>
    </location>
</feature>
<keyword evidence="1" id="KW-0812">Transmembrane</keyword>
<dbReference type="InterPro" id="IPR000326">
    <property type="entry name" value="PAP2/HPO"/>
</dbReference>
<evidence type="ECO:0000256" key="1">
    <source>
        <dbReference type="SAM" id="Phobius"/>
    </source>
</evidence>
<dbReference type="SMART" id="SM00014">
    <property type="entry name" value="acidPPc"/>
    <property type="match status" value="1"/>
</dbReference>
<dbReference type="CDD" id="cd03392">
    <property type="entry name" value="PAP2_like_2"/>
    <property type="match status" value="1"/>
</dbReference>
<feature type="transmembrane region" description="Helical" evidence="1">
    <location>
        <begin position="73"/>
        <end position="95"/>
    </location>
</feature>
<dbReference type="eggNOG" id="COG0671">
    <property type="taxonomic scope" value="Bacteria"/>
</dbReference>
<proteinExistence type="predicted"/>
<evidence type="ECO:0000259" key="2">
    <source>
        <dbReference type="SMART" id="SM00014"/>
    </source>
</evidence>
<feature type="transmembrane region" description="Helical" evidence="1">
    <location>
        <begin position="12"/>
        <end position="32"/>
    </location>
</feature>
<dbReference type="Proteomes" id="UP000035100">
    <property type="component" value="Unassembled WGS sequence"/>
</dbReference>
<sequence length="241" mass="25574">MRASEFLRRADTGFLFTLALIAGAIWAFVTLASEMAEGDTHAFDEAILTAMRVPGDLSDPIGPGWLEVMMRDATALGGVGVLTFVVCAAAGWMWLRQDGRSAIYLVAATGLGMLLSPLFKTLFDRPRPDLVPHDTMVSTASFPSGHSLMAAVTWLTLAAIVARGVEERALKAYVIALAIVITLAVGVSRVYLGVHWPTDVLAGWCLGGAWATGAATLASWLAGRGRIEHAKLEPGEAARNP</sequence>
<dbReference type="AlphaFoldDB" id="A0A0D0QHM8"/>
<feature type="domain" description="Phosphatidic acid phosphatase type 2/haloperoxidase" evidence="2">
    <location>
        <begin position="102"/>
        <end position="215"/>
    </location>
</feature>
<dbReference type="InterPro" id="IPR036938">
    <property type="entry name" value="PAP2/HPO_sf"/>
</dbReference>
<organism evidence="3 4">
    <name type="scientific">Wenxinia marina DSM 24838</name>
    <dbReference type="NCBI Taxonomy" id="1123501"/>
    <lineage>
        <taxon>Bacteria</taxon>
        <taxon>Pseudomonadati</taxon>
        <taxon>Pseudomonadota</taxon>
        <taxon>Alphaproteobacteria</taxon>
        <taxon>Rhodobacterales</taxon>
        <taxon>Roseobacteraceae</taxon>
        <taxon>Wenxinia</taxon>
    </lineage>
</organism>
<dbReference type="PANTHER" id="PTHR14969">
    <property type="entry name" value="SPHINGOSINE-1-PHOSPHATE PHOSPHOHYDROLASE"/>
    <property type="match status" value="1"/>
</dbReference>
<accession>A0A0D0QHM8</accession>
<evidence type="ECO:0000313" key="4">
    <source>
        <dbReference type="Proteomes" id="UP000035100"/>
    </source>
</evidence>
<keyword evidence="1" id="KW-0472">Membrane</keyword>
<gene>
    <name evidence="3" type="ORF">Wenmar_00966</name>
</gene>
<keyword evidence="1" id="KW-1133">Transmembrane helix</keyword>
<dbReference type="SUPFAM" id="SSF48317">
    <property type="entry name" value="Acid phosphatase/Vanadium-dependent haloperoxidase"/>
    <property type="match status" value="1"/>
</dbReference>
<dbReference type="Pfam" id="PF01569">
    <property type="entry name" value="PAP2"/>
    <property type="match status" value="1"/>
</dbReference>